<keyword evidence="1" id="KW-0732">Signal</keyword>
<accession>A0A4R9H0W5</accession>
<protein>
    <recommendedName>
        <fullName evidence="4">HEAT repeat domain-containing protein</fullName>
    </recommendedName>
</protein>
<reference evidence="2" key="1">
    <citation type="journal article" date="2019" name="PLoS Negl. Trop. Dis.">
        <title>Revisiting the worldwide diversity of Leptospira species in the environment.</title>
        <authorList>
            <person name="Vincent A.T."/>
            <person name="Schiettekatte O."/>
            <person name="Bourhy P."/>
            <person name="Veyrier F.J."/>
            <person name="Picardeau M."/>
        </authorList>
    </citation>
    <scope>NUCLEOTIDE SEQUENCE [LARGE SCALE GENOMIC DNA]</scope>
    <source>
        <strain evidence="2">201800301</strain>
    </source>
</reference>
<evidence type="ECO:0000256" key="1">
    <source>
        <dbReference type="SAM" id="SignalP"/>
    </source>
</evidence>
<name>A0A4R9H0W5_9LEPT</name>
<dbReference type="OrthoDB" id="326101at2"/>
<evidence type="ECO:0000313" key="2">
    <source>
        <dbReference type="EMBL" id="TGK37953.1"/>
    </source>
</evidence>
<keyword evidence="3" id="KW-1185">Reference proteome</keyword>
<dbReference type="AlphaFoldDB" id="A0A4R9H0W5"/>
<dbReference type="RefSeq" id="WP_135775507.1">
    <property type="nucleotide sequence ID" value="NZ_RQEY01000019.1"/>
</dbReference>
<feature type="chain" id="PRO_5020894486" description="HEAT repeat domain-containing protein" evidence="1">
    <location>
        <begin position="21"/>
        <end position="178"/>
    </location>
</feature>
<sequence>MKLKSLFMIGLVALGLPVSAQNLDTNVYSKIKESLILTRHSSSVDLKASIDRISSNPVPYLVAISQESGVRIYVKEKAIYLLKDYQTDESANFLKSRIEQDNLHPSLRKFAVKGYTDGFYTSDPLKVETFLKKFQSDKKIGTTVVKSLQKVRFENFRKTSQPTEVDIENLRKNKPIKK</sequence>
<evidence type="ECO:0000313" key="3">
    <source>
        <dbReference type="Proteomes" id="UP000298097"/>
    </source>
</evidence>
<evidence type="ECO:0008006" key="4">
    <source>
        <dbReference type="Google" id="ProtNLM"/>
    </source>
</evidence>
<gene>
    <name evidence="2" type="ORF">EHO65_15710</name>
</gene>
<dbReference type="EMBL" id="RQEY01000019">
    <property type="protein sequence ID" value="TGK37953.1"/>
    <property type="molecule type" value="Genomic_DNA"/>
</dbReference>
<proteinExistence type="predicted"/>
<feature type="signal peptide" evidence="1">
    <location>
        <begin position="1"/>
        <end position="20"/>
    </location>
</feature>
<organism evidence="2 3">
    <name type="scientific">Leptospira andrefontaineae</name>
    <dbReference type="NCBI Taxonomy" id="2484976"/>
    <lineage>
        <taxon>Bacteria</taxon>
        <taxon>Pseudomonadati</taxon>
        <taxon>Spirochaetota</taxon>
        <taxon>Spirochaetia</taxon>
        <taxon>Leptospirales</taxon>
        <taxon>Leptospiraceae</taxon>
        <taxon>Leptospira</taxon>
    </lineage>
</organism>
<dbReference type="Proteomes" id="UP000298097">
    <property type="component" value="Unassembled WGS sequence"/>
</dbReference>
<comment type="caution">
    <text evidence="2">The sequence shown here is derived from an EMBL/GenBank/DDBJ whole genome shotgun (WGS) entry which is preliminary data.</text>
</comment>